<evidence type="ECO:0000256" key="3">
    <source>
        <dbReference type="PIRSR" id="PIRSR630664-50"/>
    </source>
</evidence>
<dbReference type="EMBL" id="JAEQMG010000061">
    <property type="protein sequence ID" value="MBK6088468.1"/>
    <property type="molecule type" value="Genomic_DNA"/>
</dbReference>
<evidence type="ECO:0000313" key="7">
    <source>
        <dbReference type="Proteomes" id="UP000633365"/>
    </source>
</evidence>
<dbReference type="PRINTS" id="PR00411">
    <property type="entry name" value="PNDRDTASEI"/>
</dbReference>
<dbReference type="Proteomes" id="UP000633365">
    <property type="component" value="Unassembled WGS sequence"/>
</dbReference>
<dbReference type="Gene3D" id="3.50.50.60">
    <property type="entry name" value="FAD/NAD(P)-binding domain"/>
    <property type="match status" value="1"/>
</dbReference>
<feature type="active site" description="Proton acceptor" evidence="3">
    <location>
        <position position="282"/>
    </location>
</feature>
<dbReference type="Pfam" id="PF00890">
    <property type="entry name" value="FAD_binding_2"/>
    <property type="match status" value="1"/>
</dbReference>
<dbReference type="Pfam" id="PF02910">
    <property type="entry name" value="Succ_DH_flav_C"/>
    <property type="match status" value="1"/>
</dbReference>
<name>A0A934U0P6_9FIRM</name>
<dbReference type="GO" id="GO:0050660">
    <property type="term" value="F:flavin adenine dinucleotide binding"/>
    <property type="evidence" value="ECO:0007669"/>
    <property type="project" value="TreeGrafter"/>
</dbReference>
<dbReference type="PROSITE" id="PS51257">
    <property type="entry name" value="PROKAR_LIPOPROTEIN"/>
    <property type="match status" value="1"/>
</dbReference>
<dbReference type="Gene3D" id="1.20.58.100">
    <property type="entry name" value="Fumarate reductase/succinate dehydrogenase flavoprotein-like, C-terminal domain"/>
    <property type="match status" value="1"/>
</dbReference>
<dbReference type="SUPFAM" id="SSF46977">
    <property type="entry name" value="Succinate dehydrogenase/fumarate reductase flavoprotein C-terminal domain"/>
    <property type="match status" value="1"/>
</dbReference>
<dbReference type="GO" id="GO:0005886">
    <property type="term" value="C:plasma membrane"/>
    <property type="evidence" value="ECO:0007669"/>
    <property type="project" value="TreeGrafter"/>
</dbReference>
<dbReference type="PANTHER" id="PTHR11632">
    <property type="entry name" value="SUCCINATE DEHYDROGENASE 2 FLAVOPROTEIN SUBUNIT"/>
    <property type="match status" value="1"/>
</dbReference>
<dbReference type="SUPFAM" id="SSF51905">
    <property type="entry name" value="FAD/NAD(P)-binding domain"/>
    <property type="match status" value="1"/>
</dbReference>
<dbReference type="InterPro" id="IPR027477">
    <property type="entry name" value="Succ_DH/fumarate_Rdtase_cat_sf"/>
</dbReference>
<keyword evidence="1" id="KW-0285">Flavoprotein</keyword>
<evidence type="ECO:0000256" key="2">
    <source>
        <dbReference type="ARBA" id="ARBA00023002"/>
    </source>
</evidence>
<feature type="domain" description="FAD-dependent oxidoreductase 2 FAD-binding" evidence="4">
    <location>
        <begin position="3"/>
        <end position="379"/>
    </location>
</feature>
<dbReference type="InterPro" id="IPR030664">
    <property type="entry name" value="SdhA/FrdA/AprA"/>
</dbReference>
<dbReference type="SUPFAM" id="SSF56425">
    <property type="entry name" value="Succinate dehydrogenase/fumarate reductase flavoprotein, catalytic domain"/>
    <property type="match status" value="1"/>
</dbReference>
<sequence>MKHVLVIGSGIAGLSCAINCAQKGMQVTMVSPFPSERAQSVLAAGGINAVTASCEAGDSVDSHIDDTLKGGCDIAGKEAVRGLCESAPDIIDWLKKNGTVFTTDADGNVSKRAFGGQSYRRSCFCGASTGKQIVTALVMEARGFEGTGRIKRRLWADFYSALIKDGECFGAVLYNESTRKPEAITADCVVIATGGQNALFGKTTGSTQCDGYVAGKLLTQGVELKNLEFIQYHPTTIETAQKRMLISEAVRGEGGRLYIEENGRRVYFMEDKYGERGNLMPRDIVSRCIEETGKQVYLDITFLGKEKILQKLPEVYELCKKYRGIDITKESIPVTPSVHFFMGGIAVKNNHETNIKNLYAIGECASIYHGANRLGGNSLLAAIYGGKVAANSIEQAESSDTPNDWSKELKEAEEKLRSLKGSKSPYPVKYIRDMLAETMQEDLGIVRDADKLQKGIDDVSFYLSVADKIRFDSSEMAYFGYSLKDILTLAKATLLCALSRKESRGAHYRSDCPEPSDAYKAATIIRYDNGEFTTYLDTEGKYEN</sequence>
<dbReference type="PRINTS" id="PR00368">
    <property type="entry name" value="FADPNR"/>
</dbReference>
<gene>
    <name evidence="6" type="ORF">JKK62_07335</name>
</gene>
<evidence type="ECO:0000256" key="1">
    <source>
        <dbReference type="ARBA" id="ARBA00022630"/>
    </source>
</evidence>
<dbReference type="GO" id="GO:0033765">
    <property type="term" value="F:steroid dehydrogenase activity, acting on the CH-CH group of donors"/>
    <property type="evidence" value="ECO:0007669"/>
    <property type="project" value="UniProtKB-ARBA"/>
</dbReference>
<accession>A0A934U0P6</accession>
<evidence type="ECO:0000313" key="6">
    <source>
        <dbReference type="EMBL" id="MBK6088468.1"/>
    </source>
</evidence>
<evidence type="ECO:0000259" key="5">
    <source>
        <dbReference type="Pfam" id="PF02910"/>
    </source>
</evidence>
<dbReference type="InterPro" id="IPR015939">
    <property type="entry name" value="Fum_Rdtase/Succ_DH_flav-like_C"/>
</dbReference>
<keyword evidence="7" id="KW-1185">Reference proteome</keyword>
<reference evidence="6" key="1">
    <citation type="submission" date="2021-01" db="EMBL/GenBank/DDBJ databases">
        <title>Genome public.</title>
        <authorList>
            <person name="Liu C."/>
            <person name="Sun Q."/>
        </authorList>
    </citation>
    <scope>NUCLEOTIDE SEQUENCE</scope>
    <source>
        <strain evidence="6">M6</strain>
    </source>
</reference>
<evidence type="ECO:0000259" key="4">
    <source>
        <dbReference type="Pfam" id="PF00890"/>
    </source>
</evidence>
<comment type="caution">
    <text evidence="6">The sequence shown here is derived from an EMBL/GenBank/DDBJ whole genome shotgun (WGS) entry which is preliminary data.</text>
</comment>
<dbReference type="InterPro" id="IPR003953">
    <property type="entry name" value="FAD-dep_OxRdtase_2_FAD-bd"/>
</dbReference>
<organism evidence="6 7">
    <name type="scientific">Ruminococcus difficilis</name>
    <dbReference type="NCBI Taxonomy" id="2763069"/>
    <lineage>
        <taxon>Bacteria</taxon>
        <taxon>Bacillati</taxon>
        <taxon>Bacillota</taxon>
        <taxon>Clostridia</taxon>
        <taxon>Eubacteriales</taxon>
        <taxon>Oscillospiraceae</taxon>
        <taxon>Ruminococcus</taxon>
    </lineage>
</organism>
<protein>
    <submittedName>
        <fullName evidence="6">FAD-dependent oxidoreductase</fullName>
    </submittedName>
</protein>
<dbReference type="GO" id="GO:0009055">
    <property type="term" value="F:electron transfer activity"/>
    <property type="evidence" value="ECO:0007669"/>
    <property type="project" value="TreeGrafter"/>
</dbReference>
<dbReference type="InterPro" id="IPR037099">
    <property type="entry name" value="Fum_R/Succ_DH_flav-like_C_sf"/>
</dbReference>
<dbReference type="InterPro" id="IPR036188">
    <property type="entry name" value="FAD/NAD-bd_sf"/>
</dbReference>
<dbReference type="GO" id="GO:0000104">
    <property type="term" value="F:succinate dehydrogenase activity"/>
    <property type="evidence" value="ECO:0007669"/>
    <property type="project" value="TreeGrafter"/>
</dbReference>
<dbReference type="RefSeq" id="WP_201427364.1">
    <property type="nucleotide sequence ID" value="NZ_JAEQMG010000061.1"/>
</dbReference>
<dbReference type="PANTHER" id="PTHR11632:SF53">
    <property type="entry name" value="SUCCINATE DEHYDROGENASE FLAVOPROTEIN SUBUNIT"/>
    <property type="match status" value="1"/>
</dbReference>
<proteinExistence type="predicted"/>
<dbReference type="Gene3D" id="3.90.700.10">
    <property type="entry name" value="Succinate dehydrogenase/fumarate reductase flavoprotein, catalytic domain"/>
    <property type="match status" value="1"/>
</dbReference>
<dbReference type="GO" id="GO:0009061">
    <property type="term" value="P:anaerobic respiration"/>
    <property type="evidence" value="ECO:0007669"/>
    <property type="project" value="TreeGrafter"/>
</dbReference>
<feature type="domain" description="Fumarate reductase/succinate dehydrogenase flavoprotein-like C-terminal" evidence="5">
    <location>
        <begin position="432"/>
        <end position="528"/>
    </location>
</feature>
<keyword evidence="2" id="KW-0560">Oxidoreductase</keyword>
<dbReference type="AlphaFoldDB" id="A0A934U0P6"/>